<feature type="DNA-binding region" description="Homeobox" evidence="5">
    <location>
        <begin position="147"/>
        <end position="206"/>
    </location>
</feature>
<feature type="region of interest" description="Disordered" evidence="7">
    <location>
        <begin position="311"/>
        <end position="449"/>
    </location>
</feature>
<dbReference type="InterPro" id="IPR009057">
    <property type="entry name" value="Homeodomain-like_sf"/>
</dbReference>
<feature type="region of interest" description="Disordered" evidence="7">
    <location>
        <begin position="82"/>
        <end position="120"/>
    </location>
</feature>
<dbReference type="PROSITE" id="PS00027">
    <property type="entry name" value="HOMEOBOX_1"/>
    <property type="match status" value="1"/>
</dbReference>
<dbReference type="PANTHER" id="PTHR24324:SF5">
    <property type="entry name" value="HEMATOPOIETICALLY-EXPRESSED HOMEOBOX PROTEIN HHEX"/>
    <property type="match status" value="1"/>
</dbReference>
<dbReference type="GO" id="GO:0000981">
    <property type="term" value="F:DNA-binding transcription factor activity, RNA polymerase II-specific"/>
    <property type="evidence" value="ECO:0007669"/>
    <property type="project" value="InterPro"/>
</dbReference>
<dbReference type="STRING" id="645134.A0A0L0HG41"/>
<evidence type="ECO:0000256" key="4">
    <source>
        <dbReference type="ARBA" id="ARBA00023242"/>
    </source>
</evidence>
<comment type="subcellular location">
    <subcellularLocation>
        <location evidence="1 5 6">Nucleus</location>
    </subcellularLocation>
</comment>
<accession>A0A0L0HG41</accession>
<keyword evidence="4 5" id="KW-0539">Nucleus</keyword>
<dbReference type="RefSeq" id="XP_016608500.1">
    <property type="nucleotide sequence ID" value="XM_016753011.1"/>
</dbReference>
<sequence length="449" mass="47279">MTDTIANQPNDGQVLAMATLAPPGVAHMALNPAQPSPLPPAPGSSSLSDPQTSGAPGQQGQNPLLIPVLPFALPHLFPQSMAQPAPTPVRLPPMNVEPPQTPVSHQPPSPTGDDSSQQGSRNTYFKKLNWVNASPQHFSTDDASVLGKKRRRRTSAMELEVLEAHFRRNPLPNASEREQLARETGMTARCVQVWFQNKRQSLKKKVATTERRKSSIPDSPLKQEPNASLGAGSVTPKFSVTSPSTSTSVPFLPIFPGSTGSSLPPGASLASLFQRPIMLPPQRAQTPRPIRPAAGDEGHDMAALALVNLSQSGQASPPGPSSTATASSPVPGQSETEADGAVSNSDETATPAIEGKNQNLAQFSPPSPVSPTKGSMVKQEQGAVGKVSLEARNLFPQAAEPQPQPQPQHPTPPLTQHDTDSLEKPQQNPGHITGAVSPSVIEPAQTEPV</sequence>
<evidence type="ECO:0000256" key="1">
    <source>
        <dbReference type="ARBA" id="ARBA00004123"/>
    </source>
</evidence>
<feature type="compositionally biased region" description="Pro residues" evidence="7">
    <location>
        <begin position="85"/>
        <end position="110"/>
    </location>
</feature>
<name>A0A0L0HG41_SPIPD</name>
<proteinExistence type="predicted"/>
<feature type="compositionally biased region" description="Low complexity" evidence="7">
    <location>
        <begin position="233"/>
        <end position="246"/>
    </location>
</feature>
<feature type="domain" description="Homeobox" evidence="8">
    <location>
        <begin position="145"/>
        <end position="205"/>
    </location>
</feature>
<dbReference type="Gene3D" id="1.10.10.60">
    <property type="entry name" value="Homeodomain-like"/>
    <property type="match status" value="1"/>
</dbReference>
<evidence type="ECO:0000313" key="10">
    <source>
        <dbReference type="Proteomes" id="UP000053201"/>
    </source>
</evidence>
<dbReference type="Proteomes" id="UP000053201">
    <property type="component" value="Unassembled WGS sequence"/>
</dbReference>
<dbReference type="InterPro" id="IPR051000">
    <property type="entry name" value="Homeobox_DNA-bind_prot"/>
</dbReference>
<evidence type="ECO:0000256" key="3">
    <source>
        <dbReference type="ARBA" id="ARBA00023155"/>
    </source>
</evidence>
<evidence type="ECO:0000256" key="6">
    <source>
        <dbReference type="RuleBase" id="RU000682"/>
    </source>
</evidence>
<evidence type="ECO:0000256" key="7">
    <source>
        <dbReference type="SAM" id="MobiDB-lite"/>
    </source>
</evidence>
<keyword evidence="2 5" id="KW-0238">DNA-binding</keyword>
<dbReference type="eggNOG" id="KOG0490">
    <property type="taxonomic scope" value="Eukaryota"/>
</dbReference>
<dbReference type="Pfam" id="PF00046">
    <property type="entry name" value="Homeodomain"/>
    <property type="match status" value="1"/>
</dbReference>
<dbReference type="EMBL" id="KQ257456">
    <property type="protein sequence ID" value="KND00461.1"/>
    <property type="molecule type" value="Genomic_DNA"/>
</dbReference>
<dbReference type="CDD" id="cd00086">
    <property type="entry name" value="homeodomain"/>
    <property type="match status" value="1"/>
</dbReference>
<gene>
    <name evidence="9" type="ORF">SPPG_04779</name>
</gene>
<dbReference type="GeneID" id="27688209"/>
<dbReference type="SMART" id="SM00389">
    <property type="entry name" value="HOX"/>
    <property type="match status" value="1"/>
</dbReference>
<feature type="region of interest" description="Disordered" evidence="7">
    <location>
        <begin position="26"/>
        <end position="63"/>
    </location>
</feature>
<keyword evidence="10" id="KW-1185">Reference proteome</keyword>
<dbReference type="VEuPathDB" id="FungiDB:SPPG_04779"/>
<feature type="compositionally biased region" description="Polar residues" evidence="7">
    <location>
        <begin position="51"/>
        <end position="62"/>
    </location>
</feature>
<dbReference type="RefSeq" id="XP_016608501.1">
    <property type="nucleotide sequence ID" value="XM_016753012.1"/>
</dbReference>
<organism evidence="9 10">
    <name type="scientific">Spizellomyces punctatus (strain DAOM BR117)</name>
    <dbReference type="NCBI Taxonomy" id="645134"/>
    <lineage>
        <taxon>Eukaryota</taxon>
        <taxon>Fungi</taxon>
        <taxon>Fungi incertae sedis</taxon>
        <taxon>Chytridiomycota</taxon>
        <taxon>Chytridiomycota incertae sedis</taxon>
        <taxon>Chytridiomycetes</taxon>
        <taxon>Spizellomycetales</taxon>
        <taxon>Spizellomycetaceae</taxon>
        <taxon>Spizellomyces</taxon>
    </lineage>
</organism>
<dbReference type="InterPro" id="IPR001356">
    <property type="entry name" value="HD"/>
</dbReference>
<dbReference type="OrthoDB" id="6159439at2759"/>
<dbReference type="PANTHER" id="PTHR24324">
    <property type="entry name" value="HOMEOBOX PROTEIN HHEX"/>
    <property type="match status" value="1"/>
</dbReference>
<dbReference type="InterPro" id="IPR017970">
    <property type="entry name" value="Homeobox_CS"/>
</dbReference>
<dbReference type="AlphaFoldDB" id="A0A0L0HG41"/>
<feature type="compositionally biased region" description="Low complexity" evidence="7">
    <location>
        <begin position="311"/>
        <end position="329"/>
    </location>
</feature>
<feature type="compositionally biased region" description="Polar residues" evidence="7">
    <location>
        <begin position="111"/>
        <end position="120"/>
    </location>
</feature>
<reference evidence="9 10" key="1">
    <citation type="submission" date="2009-08" db="EMBL/GenBank/DDBJ databases">
        <title>The Genome Sequence of Spizellomyces punctatus strain DAOM BR117.</title>
        <authorList>
            <consortium name="The Broad Institute Genome Sequencing Platform"/>
            <person name="Russ C."/>
            <person name="Cuomo C."/>
            <person name="Shea T."/>
            <person name="Young S.K."/>
            <person name="Zeng Q."/>
            <person name="Koehrsen M."/>
            <person name="Haas B."/>
            <person name="Borodovsky M."/>
            <person name="Guigo R."/>
            <person name="Alvarado L."/>
            <person name="Berlin A."/>
            <person name="Bochicchio J."/>
            <person name="Borenstein D."/>
            <person name="Chapman S."/>
            <person name="Chen Z."/>
            <person name="Engels R."/>
            <person name="Freedman E."/>
            <person name="Gellesch M."/>
            <person name="Goldberg J."/>
            <person name="Griggs A."/>
            <person name="Gujja S."/>
            <person name="Heiman D."/>
            <person name="Hepburn T."/>
            <person name="Howarth C."/>
            <person name="Jen D."/>
            <person name="Larson L."/>
            <person name="Lewis B."/>
            <person name="Mehta T."/>
            <person name="Park D."/>
            <person name="Pearson M."/>
            <person name="Roberts A."/>
            <person name="Saif S."/>
            <person name="Shenoy N."/>
            <person name="Sisk P."/>
            <person name="Stolte C."/>
            <person name="Sykes S."/>
            <person name="Thomson T."/>
            <person name="Walk T."/>
            <person name="White J."/>
            <person name="Yandava C."/>
            <person name="Burger G."/>
            <person name="Gray M.W."/>
            <person name="Holland P.W.H."/>
            <person name="King N."/>
            <person name="Lang F.B.F."/>
            <person name="Roger A.J."/>
            <person name="Ruiz-Trillo I."/>
            <person name="Lander E."/>
            <person name="Nusbaum C."/>
        </authorList>
    </citation>
    <scope>NUCLEOTIDE SEQUENCE [LARGE SCALE GENOMIC DNA]</scope>
    <source>
        <strain evidence="9 10">DAOM BR117</strain>
    </source>
</reference>
<dbReference type="OMA" id="THINTGH"/>
<dbReference type="PROSITE" id="PS50071">
    <property type="entry name" value="HOMEOBOX_2"/>
    <property type="match status" value="1"/>
</dbReference>
<dbReference type="SUPFAM" id="SSF46689">
    <property type="entry name" value="Homeodomain-like"/>
    <property type="match status" value="1"/>
</dbReference>
<feature type="compositionally biased region" description="Pro residues" evidence="7">
    <location>
        <begin position="402"/>
        <end position="413"/>
    </location>
</feature>
<dbReference type="GO" id="GO:0005634">
    <property type="term" value="C:nucleus"/>
    <property type="evidence" value="ECO:0007669"/>
    <property type="project" value="UniProtKB-SubCell"/>
</dbReference>
<evidence type="ECO:0000259" key="8">
    <source>
        <dbReference type="PROSITE" id="PS50071"/>
    </source>
</evidence>
<dbReference type="GO" id="GO:0030154">
    <property type="term" value="P:cell differentiation"/>
    <property type="evidence" value="ECO:0007669"/>
    <property type="project" value="TreeGrafter"/>
</dbReference>
<evidence type="ECO:0000313" key="9">
    <source>
        <dbReference type="EMBL" id="KND00461.1"/>
    </source>
</evidence>
<evidence type="ECO:0000256" key="2">
    <source>
        <dbReference type="ARBA" id="ARBA00023125"/>
    </source>
</evidence>
<feature type="region of interest" description="Disordered" evidence="7">
    <location>
        <begin position="203"/>
        <end position="246"/>
    </location>
</feature>
<protein>
    <recommendedName>
        <fullName evidence="8">Homeobox domain-containing protein</fullName>
    </recommendedName>
</protein>
<dbReference type="EMBL" id="KQ257456">
    <property type="protein sequence ID" value="KND00462.1"/>
    <property type="molecule type" value="Genomic_DNA"/>
</dbReference>
<evidence type="ECO:0000256" key="5">
    <source>
        <dbReference type="PROSITE-ProRule" id="PRU00108"/>
    </source>
</evidence>
<keyword evidence="3 5" id="KW-0371">Homeobox</keyword>
<dbReference type="GO" id="GO:0000978">
    <property type="term" value="F:RNA polymerase II cis-regulatory region sequence-specific DNA binding"/>
    <property type="evidence" value="ECO:0007669"/>
    <property type="project" value="TreeGrafter"/>
</dbReference>